<organism evidence="9 10">
    <name type="scientific">Chlamydomonas reinhardtii</name>
    <name type="common">Chlamydomonas smithii</name>
    <dbReference type="NCBI Taxonomy" id="3055"/>
    <lineage>
        <taxon>Eukaryota</taxon>
        <taxon>Viridiplantae</taxon>
        <taxon>Chlorophyta</taxon>
        <taxon>core chlorophytes</taxon>
        <taxon>Chlorophyceae</taxon>
        <taxon>CS clade</taxon>
        <taxon>Chlamydomonadales</taxon>
        <taxon>Chlamydomonadaceae</taxon>
        <taxon>Chlamydomonas</taxon>
    </lineage>
</organism>
<dbReference type="AlphaFoldDB" id="A0A2K3E7H0"/>
<dbReference type="Gramene" id="PNW88729">
    <property type="protein sequence ID" value="PNW88729"/>
    <property type="gene ID" value="CHLRE_01g041850v5"/>
</dbReference>
<evidence type="ECO:0000256" key="4">
    <source>
        <dbReference type="ARBA" id="ARBA00022989"/>
    </source>
</evidence>
<feature type="compositionally biased region" description="Gly residues" evidence="7">
    <location>
        <begin position="386"/>
        <end position="410"/>
    </location>
</feature>
<feature type="signal peptide" evidence="8">
    <location>
        <begin position="1"/>
        <end position="25"/>
    </location>
</feature>
<keyword evidence="8" id="KW-0732">Signal</keyword>
<evidence type="ECO:0000313" key="10">
    <source>
        <dbReference type="Proteomes" id="UP000006906"/>
    </source>
</evidence>
<dbReference type="InterPro" id="IPR051292">
    <property type="entry name" value="Xyl/GlcA_transferase"/>
</dbReference>
<dbReference type="GeneID" id="66052127"/>
<comment type="subcellular location">
    <subcellularLocation>
        <location evidence="1">Membrane</location>
        <topology evidence="1">Single-pass type II membrane protein</topology>
    </subcellularLocation>
</comment>
<evidence type="ECO:0000256" key="2">
    <source>
        <dbReference type="ARBA" id="ARBA00022692"/>
    </source>
</evidence>
<keyword evidence="5" id="KW-0472">Membrane</keyword>
<evidence type="ECO:0000256" key="8">
    <source>
        <dbReference type="SAM" id="SignalP"/>
    </source>
</evidence>
<dbReference type="RefSeq" id="XP_042928737.1">
    <property type="nucleotide sequence ID" value="XM_043058823.1"/>
</dbReference>
<feature type="chain" id="PRO_5014418788" evidence="8">
    <location>
        <begin position="26"/>
        <end position="522"/>
    </location>
</feature>
<keyword evidence="4" id="KW-1133">Transmembrane helix</keyword>
<keyword evidence="3" id="KW-0735">Signal-anchor</keyword>
<keyword evidence="2" id="KW-0812">Transmembrane</keyword>
<dbReference type="GO" id="GO:0035269">
    <property type="term" value="P:protein O-linked glycosylation via mannose"/>
    <property type="evidence" value="ECO:0000318"/>
    <property type="project" value="GO_Central"/>
</dbReference>
<dbReference type="GO" id="GO:0016020">
    <property type="term" value="C:membrane"/>
    <property type="evidence" value="ECO:0007669"/>
    <property type="project" value="UniProtKB-SubCell"/>
</dbReference>
<gene>
    <name evidence="9" type="ORF">CHLRE_01g041850v5</name>
</gene>
<dbReference type="OMA" id="PAWETHK"/>
<dbReference type="PANTHER" id="PTHR12270">
    <property type="entry name" value="GLYCOSYLTRANSFERASE-RELATED"/>
    <property type="match status" value="1"/>
</dbReference>
<dbReference type="PANTHER" id="PTHR12270:SF52">
    <property type="entry name" value="GLYCOSYLTRANSFERASE-LIKE PROTEIN GNT13-RELATED"/>
    <property type="match status" value="1"/>
</dbReference>
<dbReference type="OrthoDB" id="514234at2759"/>
<dbReference type="Pfam" id="PF13896">
    <property type="entry name" value="Glyco_transf_49"/>
    <property type="match status" value="1"/>
</dbReference>
<evidence type="ECO:0000256" key="6">
    <source>
        <dbReference type="ARBA" id="ARBA00023180"/>
    </source>
</evidence>
<dbReference type="KEGG" id="cre:CHLRE_01g041850v5"/>
<accession>A0A2K3E7H0</accession>
<evidence type="ECO:0000256" key="3">
    <source>
        <dbReference type="ARBA" id="ARBA00022968"/>
    </source>
</evidence>
<keyword evidence="6" id="KW-0325">Glycoprotein</keyword>
<evidence type="ECO:0000313" key="9">
    <source>
        <dbReference type="EMBL" id="PNW88729.1"/>
    </source>
</evidence>
<proteinExistence type="predicted"/>
<feature type="region of interest" description="Disordered" evidence="7">
    <location>
        <begin position="385"/>
        <end position="418"/>
    </location>
</feature>
<name>A0A2K3E7H0_CHLRE</name>
<evidence type="ECO:0000256" key="1">
    <source>
        <dbReference type="ARBA" id="ARBA00004606"/>
    </source>
</evidence>
<reference evidence="9 10" key="1">
    <citation type="journal article" date="2007" name="Science">
        <title>The Chlamydomonas genome reveals the evolution of key animal and plant functions.</title>
        <authorList>
            <person name="Merchant S.S."/>
            <person name="Prochnik S.E."/>
            <person name="Vallon O."/>
            <person name="Harris E.H."/>
            <person name="Karpowicz S.J."/>
            <person name="Witman G.B."/>
            <person name="Terry A."/>
            <person name="Salamov A."/>
            <person name="Fritz-Laylin L.K."/>
            <person name="Marechal-Drouard L."/>
            <person name="Marshall W.F."/>
            <person name="Qu L.H."/>
            <person name="Nelson D.R."/>
            <person name="Sanderfoot A.A."/>
            <person name="Spalding M.H."/>
            <person name="Kapitonov V.V."/>
            <person name="Ren Q."/>
            <person name="Ferris P."/>
            <person name="Lindquist E."/>
            <person name="Shapiro H."/>
            <person name="Lucas S.M."/>
            <person name="Grimwood J."/>
            <person name="Schmutz J."/>
            <person name="Cardol P."/>
            <person name="Cerutti H."/>
            <person name="Chanfreau G."/>
            <person name="Chen C.L."/>
            <person name="Cognat V."/>
            <person name="Croft M.T."/>
            <person name="Dent R."/>
            <person name="Dutcher S."/>
            <person name="Fernandez E."/>
            <person name="Fukuzawa H."/>
            <person name="Gonzalez-Ballester D."/>
            <person name="Gonzalez-Halphen D."/>
            <person name="Hallmann A."/>
            <person name="Hanikenne M."/>
            <person name="Hippler M."/>
            <person name="Inwood W."/>
            <person name="Jabbari K."/>
            <person name="Kalanon M."/>
            <person name="Kuras R."/>
            <person name="Lefebvre P.A."/>
            <person name="Lemaire S.D."/>
            <person name="Lobanov A.V."/>
            <person name="Lohr M."/>
            <person name="Manuell A."/>
            <person name="Meier I."/>
            <person name="Mets L."/>
            <person name="Mittag M."/>
            <person name="Mittelmeier T."/>
            <person name="Moroney J.V."/>
            <person name="Moseley J."/>
            <person name="Napoli C."/>
            <person name="Nedelcu A.M."/>
            <person name="Niyogi K."/>
            <person name="Novoselov S.V."/>
            <person name="Paulsen I.T."/>
            <person name="Pazour G."/>
            <person name="Purton S."/>
            <person name="Ral J.P."/>
            <person name="Riano-Pachon D.M."/>
            <person name="Riekhof W."/>
            <person name="Rymarquis L."/>
            <person name="Schroda M."/>
            <person name="Stern D."/>
            <person name="Umen J."/>
            <person name="Willows R."/>
            <person name="Wilson N."/>
            <person name="Zimmer S.L."/>
            <person name="Allmer J."/>
            <person name="Balk J."/>
            <person name="Bisova K."/>
            <person name="Chen C.J."/>
            <person name="Elias M."/>
            <person name="Gendler K."/>
            <person name="Hauser C."/>
            <person name="Lamb M.R."/>
            <person name="Ledford H."/>
            <person name="Long J.C."/>
            <person name="Minagawa J."/>
            <person name="Page M.D."/>
            <person name="Pan J."/>
            <person name="Pootakham W."/>
            <person name="Roje S."/>
            <person name="Rose A."/>
            <person name="Stahlberg E."/>
            <person name="Terauchi A.M."/>
            <person name="Yang P."/>
            <person name="Ball S."/>
            <person name="Bowler C."/>
            <person name="Dieckmann C.L."/>
            <person name="Gladyshev V.N."/>
            <person name="Green P."/>
            <person name="Jorgensen R."/>
            <person name="Mayfield S."/>
            <person name="Mueller-Roeber B."/>
            <person name="Rajamani S."/>
            <person name="Sayre R.T."/>
            <person name="Brokstein P."/>
            <person name="Dubchak I."/>
            <person name="Goodstein D."/>
            <person name="Hornick L."/>
            <person name="Huang Y.W."/>
            <person name="Jhaveri J."/>
            <person name="Luo Y."/>
            <person name="Martinez D."/>
            <person name="Ngau W.C."/>
            <person name="Otillar B."/>
            <person name="Poliakov A."/>
            <person name="Porter A."/>
            <person name="Szajkowski L."/>
            <person name="Werner G."/>
            <person name="Zhou K."/>
            <person name="Grigoriev I.V."/>
            <person name="Rokhsar D.S."/>
            <person name="Grossman A.R."/>
        </authorList>
    </citation>
    <scope>NUCLEOTIDE SEQUENCE [LARGE SCALE GENOMIC DNA]</scope>
    <source>
        <strain evidence="10">CC-503</strain>
    </source>
</reference>
<evidence type="ECO:0000256" key="7">
    <source>
        <dbReference type="SAM" id="MobiDB-lite"/>
    </source>
</evidence>
<dbReference type="GO" id="GO:0015020">
    <property type="term" value="F:glucuronosyltransferase activity"/>
    <property type="evidence" value="ECO:0000318"/>
    <property type="project" value="GO_Central"/>
</dbReference>
<evidence type="ECO:0000256" key="5">
    <source>
        <dbReference type="ARBA" id="ARBA00023136"/>
    </source>
</evidence>
<keyword evidence="10" id="KW-1185">Reference proteome</keyword>
<dbReference type="EMBL" id="CM008962">
    <property type="protein sequence ID" value="PNW88729.1"/>
    <property type="molecule type" value="Genomic_DNA"/>
</dbReference>
<dbReference type="Proteomes" id="UP000006906">
    <property type="component" value="Chromosome 1"/>
</dbReference>
<protein>
    <submittedName>
        <fullName evidence="9">Uncharacterized protein</fullName>
    </submittedName>
</protein>
<dbReference type="GO" id="GO:0042285">
    <property type="term" value="F:xylosyltransferase activity"/>
    <property type="evidence" value="ECO:0000318"/>
    <property type="project" value="GO_Central"/>
</dbReference>
<dbReference type="InParanoid" id="A0A2K3E7H0"/>
<sequence length="522" mass="54934">MARIKRATVFLLQSFIITLAKTAWGARLLQQSTADDRASALQNCYNEHYNGTASVFEDFLRGFNTSLYLHQALISAKPAPLPVTIFVGATLERLGALEAQCRAWPRGPLSAALYLPLLQRQDGRRLTPDNTQALRGAADTVRELFERMEAAGASACSLTALLLYEAVADPALAALVPINALRDAALLPAATPLVAMVDVDLAPSASLAGQVAAPGQERLAQLQRAAESGRVAWILPAWETHKRLGLEEGGHVADTAIAGDKSGLRRLVDQSALHYFARLAYRRGHGPTNFTRWLDALEPYTVPYADNYEPWFIISRTLCPPYDVRFRGYGWNKVQQVALVALTNFTFVVHPDAWLVHRPHPKSRSQQLYDTSGLGAGAQAAAAAAGRGGAGGGGAGGGRGGAGAGGGGGAVEETREWKGSRAPLSRLFHRRVAALRHVTIRDMRRRTYAAAVGPQVLACRAALPWWAGVDPEPGGWGTGLWGPNGTEAGAVGAGVGAEVGAVGAGSRGGGGGRGLLGGQGGG</sequence>